<dbReference type="InterPro" id="IPR027798">
    <property type="entry name" value="Ub_Mut7C"/>
</dbReference>
<reference evidence="4 5" key="1">
    <citation type="submission" date="2018-10" db="EMBL/GenBank/DDBJ databases">
        <title>Genomic Encyclopedia of Type Strains, Phase IV (KMG-IV): sequencing the most valuable type-strain genomes for metagenomic binning, comparative biology and taxonomic classification.</title>
        <authorList>
            <person name="Goeker M."/>
        </authorList>
    </citation>
    <scope>NUCLEOTIDE SEQUENCE [LARGE SCALE GENOMIC DNA]</scope>
    <source>
        <strain evidence="4 5">DSM 12769</strain>
    </source>
</reference>
<dbReference type="OrthoDB" id="9797655at2"/>
<dbReference type="RefSeq" id="WP_121442563.1">
    <property type="nucleotide sequence ID" value="NZ_RCDA01000003.1"/>
</dbReference>
<comment type="caution">
    <text evidence="4">The sequence shown here is derived from an EMBL/GenBank/DDBJ whole genome shotgun (WGS) entry which is preliminary data.</text>
</comment>
<sequence>MARAVFRFYEELNDFLPPERRKVAFDYPLDRRAAVKDVIEALGVPHPEVELILVNGESVGFDYIVRDGDRVAVYPVFESFDISEHLRVREFPLRELRFVLDAHLGRLARYLRLCGFDTLYRNDFRDAELASISAHKGRVLLTRDIRLLKRRIITHGYFVRSDRPEAQLTEVLHRFQLQDRAAPFRRCARCNALLRDADKAEVAPRLEPLTRRYYDTFKVCSGCGQVYWYGSHARRIERLIERSRQGGDPAPDAPCRSGG</sequence>
<evidence type="ECO:0000313" key="5">
    <source>
        <dbReference type="Proteomes" id="UP000275461"/>
    </source>
</evidence>
<dbReference type="InterPro" id="IPR016155">
    <property type="entry name" value="Mopterin_synth/thiamin_S_b"/>
</dbReference>
<dbReference type="EMBL" id="RCDA01000003">
    <property type="protein sequence ID" value="RLK48154.1"/>
    <property type="molecule type" value="Genomic_DNA"/>
</dbReference>
<evidence type="ECO:0000313" key="4">
    <source>
        <dbReference type="EMBL" id="RLK48154.1"/>
    </source>
</evidence>
<keyword evidence="1" id="KW-0694">RNA-binding</keyword>
<dbReference type="AlphaFoldDB" id="A0A498BWX7"/>
<evidence type="ECO:0008006" key="6">
    <source>
        <dbReference type="Google" id="ProtNLM"/>
    </source>
</evidence>
<keyword evidence="5" id="KW-1185">Reference proteome</keyword>
<evidence type="ECO:0000256" key="1">
    <source>
        <dbReference type="PROSITE-ProRule" id="PRU00182"/>
    </source>
</evidence>
<dbReference type="PANTHER" id="PTHR39081:SF1">
    <property type="entry name" value="MUT7-C RNASE DOMAIN-CONTAINING PROTEIN"/>
    <property type="match status" value="1"/>
</dbReference>
<organism evidence="4 5">
    <name type="scientific">Alkalispirillum mobile</name>
    <dbReference type="NCBI Taxonomy" id="85925"/>
    <lineage>
        <taxon>Bacteria</taxon>
        <taxon>Pseudomonadati</taxon>
        <taxon>Pseudomonadota</taxon>
        <taxon>Gammaproteobacteria</taxon>
        <taxon>Chromatiales</taxon>
        <taxon>Ectothiorhodospiraceae</taxon>
        <taxon>Alkalispirillum</taxon>
    </lineage>
</organism>
<dbReference type="PROSITE" id="PS50889">
    <property type="entry name" value="S4"/>
    <property type="match status" value="1"/>
</dbReference>
<protein>
    <recommendedName>
        <fullName evidence="6">Twitching motility protein PilT</fullName>
    </recommendedName>
</protein>
<dbReference type="Pfam" id="PF01927">
    <property type="entry name" value="Mut7-C"/>
    <property type="match status" value="1"/>
</dbReference>
<feature type="domain" description="Ubiquitin Mut7-C" evidence="3">
    <location>
        <begin position="1"/>
        <end position="81"/>
    </location>
</feature>
<evidence type="ECO:0000259" key="2">
    <source>
        <dbReference type="Pfam" id="PF01927"/>
    </source>
</evidence>
<dbReference type="PANTHER" id="PTHR39081">
    <property type="entry name" value="MUT7-C DOMAIN-CONTAINING PROTEIN"/>
    <property type="match status" value="1"/>
</dbReference>
<evidence type="ECO:0000259" key="3">
    <source>
        <dbReference type="Pfam" id="PF14451"/>
    </source>
</evidence>
<gene>
    <name evidence="4" type="ORF">DFR31_2031</name>
</gene>
<dbReference type="InterPro" id="IPR002782">
    <property type="entry name" value="Mut7-C_RNAse_dom"/>
</dbReference>
<proteinExistence type="predicted"/>
<dbReference type="SUPFAM" id="SSF54285">
    <property type="entry name" value="MoaD/ThiS"/>
    <property type="match status" value="1"/>
</dbReference>
<feature type="domain" description="Mut7-C RNAse" evidence="2">
    <location>
        <begin position="97"/>
        <end position="239"/>
    </location>
</feature>
<dbReference type="InterPro" id="IPR012675">
    <property type="entry name" value="Beta-grasp_dom_sf"/>
</dbReference>
<dbReference type="Gene3D" id="3.10.20.30">
    <property type="match status" value="1"/>
</dbReference>
<dbReference type="Proteomes" id="UP000275461">
    <property type="component" value="Unassembled WGS sequence"/>
</dbReference>
<dbReference type="GO" id="GO:0003723">
    <property type="term" value="F:RNA binding"/>
    <property type="evidence" value="ECO:0007669"/>
    <property type="project" value="UniProtKB-KW"/>
</dbReference>
<name>A0A498BWX7_9GAMM</name>
<dbReference type="Pfam" id="PF14451">
    <property type="entry name" value="Ub-Mut7C"/>
    <property type="match status" value="1"/>
</dbReference>
<accession>A0A498BWX7</accession>